<name>A0A7Z7JDD9_9BURK</name>
<reference evidence="1 2" key="1">
    <citation type="submission" date="2018-01" db="EMBL/GenBank/DDBJ databases">
        <authorList>
            <person name="Clerissi C."/>
        </authorList>
    </citation>
    <scope>NUCLEOTIDE SEQUENCE [LARGE SCALE GENOMIC DNA]</scope>
    <source>
        <strain evidence="1">Cupriavidus taiwanensis STM 6021</strain>
    </source>
</reference>
<sequence>MSLRGVVMTAMRAFKLRATRADRVATGGGHLPAKSRLPQMNSALTEHRQFTDVQLAPILLRKSKRKASLSNARFVMATPGNIHRGSHRTSGDHGSFLNLVTLLGKTLPKEAEG</sequence>
<gene>
    <name evidence="1" type="ORF">CBM2594_B50196</name>
</gene>
<dbReference type="AlphaFoldDB" id="A0A7Z7JDD9"/>
<protein>
    <submittedName>
        <fullName evidence="1">Uncharacterized protein</fullName>
    </submittedName>
</protein>
<dbReference type="EMBL" id="LT978514">
    <property type="protein sequence ID" value="SPC22955.1"/>
    <property type="molecule type" value="Genomic_DNA"/>
</dbReference>
<evidence type="ECO:0000313" key="1">
    <source>
        <dbReference type="EMBL" id="SPC22955.1"/>
    </source>
</evidence>
<dbReference type="Proteomes" id="UP000257139">
    <property type="component" value="Chromosome CBM2594_b"/>
</dbReference>
<proteinExistence type="predicted"/>
<organism evidence="1 2">
    <name type="scientific">Cupriavidus taiwanensis</name>
    <dbReference type="NCBI Taxonomy" id="164546"/>
    <lineage>
        <taxon>Bacteria</taxon>
        <taxon>Pseudomonadati</taxon>
        <taxon>Pseudomonadota</taxon>
        <taxon>Betaproteobacteria</taxon>
        <taxon>Burkholderiales</taxon>
        <taxon>Burkholderiaceae</taxon>
        <taxon>Cupriavidus</taxon>
    </lineage>
</organism>
<evidence type="ECO:0000313" key="2">
    <source>
        <dbReference type="Proteomes" id="UP000257139"/>
    </source>
</evidence>
<accession>A0A7Z7JDD9</accession>